<feature type="region of interest" description="Disordered" evidence="1">
    <location>
        <begin position="73"/>
        <end position="92"/>
    </location>
</feature>
<accession>A0ABU6VIB9</accession>
<name>A0ABU6VIB9_9FABA</name>
<evidence type="ECO:0000313" key="3">
    <source>
        <dbReference type="Proteomes" id="UP001341840"/>
    </source>
</evidence>
<reference evidence="2 3" key="1">
    <citation type="journal article" date="2023" name="Plants (Basel)">
        <title>Bridging the Gap: Combining Genomics and Transcriptomics Approaches to Understand Stylosanthes scabra, an Orphan Legume from the Brazilian Caatinga.</title>
        <authorList>
            <person name="Ferreira-Neto J.R.C."/>
            <person name="da Silva M.D."/>
            <person name="Binneck E."/>
            <person name="de Melo N.F."/>
            <person name="da Silva R.H."/>
            <person name="de Melo A.L.T.M."/>
            <person name="Pandolfi V."/>
            <person name="Bustamante F.O."/>
            <person name="Brasileiro-Vidal A.C."/>
            <person name="Benko-Iseppon A.M."/>
        </authorList>
    </citation>
    <scope>NUCLEOTIDE SEQUENCE [LARGE SCALE GENOMIC DNA]</scope>
    <source>
        <tissue evidence="2">Leaves</tissue>
    </source>
</reference>
<dbReference type="EMBL" id="JASCZI010151518">
    <property type="protein sequence ID" value="MED6173302.1"/>
    <property type="molecule type" value="Genomic_DNA"/>
</dbReference>
<evidence type="ECO:0000313" key="2">
    <source>
        <dbReference type="EMBL" id="MED6173302.1"/>
    </source>
</evidence>
<proteinExistence type="predicted"/>
<organism evidence="2 3">
    <name type="scientific">Stylosanthes scabra</name>
    <dbReference type="NCBI Taxonomy" id="79078"/>
    <lineage>
        <taxon>Eukaryota</taxon>
        <taxon>Viridiplantae</taxon>
        <taxon>Streptophyta</taxon>
        <taxon>Embryophyta</taxon>
        <taxon>Tracheophyta</taxon>
        <taxon>Spermatophyta</taxon>
        <taxon>Magnoliopsida</taxon>
        <taxon>eudicotyledons</taxon>
        <taxon>Gunneridae</taxon>
        <taxon>Pentapetalae</taxon>
        <taxon>rosids</taxon>
        <taxon>fabids</taxon>
        <taxon>Fabales</taxon>
        <taxon>Fabaceae</taxon>
        <taxon>Papilionoideae</taxon>
        <taxon>50 kb inversion clade</taxon>
        <taxon>dalbergioids sensu lato</taxon>
        <taxon>Dalbergieae</taxon>
        <taxon>Pterocarpus clade</taxon>
        <taxon>Stylosanthes</taxon>
    </lineage>
</organism>
<gene>
    <name evidence="2" type="ORF">PIB30_058094</name>
</gene>
<dbReference type="Proteomes" id="UP001341840">
    <property type="component" value="Unassembled WGS sequence"/>
</dbReference>
<sequence length="143" mass="15954">MRITIAALLGKINHWSKQTTWETNKGSPIRILMPIPITPDGGITLTLVGEGTKIKVETTFKTVHLTLLFQRPPFPQPTTIPPPPQPKPPQANSFEAALENLTLTTAGFVQITNNFIEEARANFRNHESSIRNLETQSFLEGHF</sequence>
<evidence type="ECO:0000256" key="1">
    <source>
        <dbReference type="SAM" id="MobiDB-lite"/>
    </source>
</evidence>
<keyword evidence="3" id="KW-1185">Reference proteome</keyword>
<protein>
    <submittedName>
        <fullName evidence="2">Uncharacterized protein</fullName>
    </submittedName>
</protein>
<comment type="caution">
    <text evidence="2">The sequence shown here is derived from an EMBL/GenBank/DDBJ whole genome shotgun (WGS) entry which is preliminary data.</text>
</comment>
<feature type="compositionally biased region" description="Pro residues" evidence="1">
    <location>
        <begin position="73"/>
        <end position="89"/>
    </location>
</feature>